<protein>
    <recommendedName>
        <fullName evidence="4">F-box domain-containing protein</fullName>
    </recommendedName>
</protein>
<evidence type="ECO:0000313" key="3">
    <source>
        <dbReference type="Proteomes" id="UP000800092"/>
    </source>
</evidence>
<dbReference type="AlphaFoldDB" id="A0A6A6HFB9"/>
<dbReference type="InterPro" id="IPR032675">
    <property type="entry name" value="LRR_dom_sf"/>
</dbReference>
<accession>A0A6A6HFB9</accession>
<feature type="region of interest" description="Disordered" evidence="1">
    <location>
        <begin position="1"/>
        <end position="65"/>
    </location>
</feature>
<dbReference type="EMBL" id="ML991783">
    <property type="protein sequence ID" value="KAF2236814.1"/>
    <property type="molecule type" value="Genomic_DNA"/>
</dbReference>
<sequence>MASKVSQRDLLRVVDADPQKSRTRTAHPSHYARPSLQLSPSSASTRSSASQWSNGSGASRRSSATSYTSLHQREYSFDTVPTLTKTPWELSRSRRPFPQRSEPSRSSNHSTVLPAHIFENLPEEVYQCIAQQLEPAHKTEEMELCSACYMKDLYSLCLTSRKWQKSAQEAMYQKVWVPLSDQPLQPKKLKLKSSTRLKRLCRTLHKRPHIAGLVKELRVSAQDRAVLEIIAKDKDSAFELLASLVAACPNLRKLTGFYPSYGHIADSLVIELHRITKLKERAWIIGPKKLSPAQSIIQGSAPRGLPSPAQTSAFVSRHAGWSSLQTLVLGSDNGRLGSEVIYATLRRLPSVRHLCVSNFVAEDFNDDTIQGLPILYSLRLENLPGVTDRGLSYLSEPQMLRSMRKIIFINLEFVSASLVSRILTNARYLTKFSLTQDSMPELPFGAALSQPFFVSPRLRFLHWDIPEPGVAQDLLADSIKAGGFPSLRFIRAPVDEDGKLQRLCRPLAEIAQPSDYEVAVADLSQTDPSTKAASDPYKTLNIRKLSIARLMAQKRIEEARKRPAARVVVEEEGVVRGSHTLRSYMGILGSKIEYILEPDIDGDEKAIADVGELLRGDTTLGDETCSGAPSGKRGGHSTRRKEKLMGLETLF</sequence>
<proteinExistence type="predicted"/>
<keyword evidence="3" id="KW-1185">Reference proteome</keyword>
<evidence type="ECO:0000256" key="1">
    <source>
        <dbReference type="SAM" id="MobiDB-lite"/>
    </source>
</evidence>
<organism evidence="2 3">
    <name type="scientific">Viridothelium virens</name>
    <name type="common">Speckled blister lichen</name>
    <name type="synonym">Trypethelium virens</name>
    <dbReference type="NCBI Taxonomy" id="1048519"/>
    <lineage>
        <taxon>Eukaryota</taxon>
        <taxon>Fungi</taxon>
        <taxon>Dikarya</taxon>
        <taxon>Ascomycota</taxon>
        <taxon>Pezizomycotina</taxon>
        <taxon>Dothideomycetes</taxon>
        <taxon>Dothideomycetes incertae sedis</taxon>
        <taxon>Trypetheliales</taxon>
        <taxon>Trypetheliaceae</taxon>
        <taxon>Viridothelium</taxon>
    </lineage>
</organism>
<name>A0A6A6HFB9_VIRVR</name>
<dbReference type="OrthoDB" id="3210378at2759"/>
<feature type="region of interest" description="Disordered" evidence="1">
    <location>
        <begin position="620"/>
        <end position="640"/>
    </location>
</feature>
<feature type="compositionally biased region" description="Basic and acidic residues" evidence="1">
    <location>
        <begin position="1"/>
        <end position="20"/>
    </location>
</feature>
<feature type="compositionally biased region" description="Low complexity" evidence="1">
    <location>
        <begin position="33"/>
        <end position="65"/>
    </location>
</feature>
<evidence type="ECO:0000313" key="2">
    <source>
        <dbReference type="EMBL" id="KAF2236814.1"/>
    </source>
</evidence>
<evidence type="ECO:0008006" key="4">
    <source>
        <dbReference type="Google" id="ProtNLM"/>
    </source>
</evidence>
<dbReference type="SUPFAM" id="SSF52047">
    <property type="entry name" value="RNI-like"/>
    <property type="match status" value="1"/>
</dbReference>
<dbReference type="Proteomes" id="UP000800092">
    <property type="component" value="Unassembled WGS sequence"/>
</dbReference>
<dbReference type="Gene3D" id="3.80.10.10">
    <property type="entry name" value="Ribonuclease Inhibitor"/>
    <property type="match status" value="1"/>
</dbReference>
<gene>
    <name evidence="2" type="ORF">EV356DRAFT_530713</name>
</gene>
<reference evidence="2" key="1">
    <citation type="journal article" date="2020" name="Stud. Mycol.">
        <title>101 Dothideomycetes genomes: a test case for predicting lifestyles and emergence of pathogens.</title>
        <authorList>
            <person name="Haridas S."/>
            <person name="Albert R."/>
            <person name="Binder M."/>
            <person name="Bloem J."/>
            <person name="Labutti K."/>
            <person name="Salamov A."/>
            <person name="Andreopoulos B."/>
            <person name="Baker S."/>
            <person name="Barry K."/>
            <person name="Bills G."/>
            <person name="Bluhm B."/>
            <person name="Cannon C."/>
            <person name="Castanera R."/>
            <person name="Culley D."/>
            <person name="Daum C."/>
            <person name="Ezra D."/>
            <person name="Gonzalez J."/>
            <person name="Henrissat B."/>
            <person name="Kuo A."/>
            <person name="Liang C."/>
            <person name="Lipzen A."/>
            <person name="Lutzoni F."/>
            <person name="Magnuson J."/>
            <person name="Mondo S."/>
            <person name="Nolan M."/>
            <person name="Ohm R."/>
            <person name="Pangilinan J."/>
            <person name="Park H.-J."/>
            <person name="Ramirez L."/>
            <person name="Alfaro M."/>
            <person name="Sun H."/>
            <person name="Tritt A."/>
            <person name="Yoshinaga Y."/>
            <person name="Zwiers L.-H."/>
            <person name="Turgeon B."/>
            <person name="Goodwin S."/>
            <person name="Spatafora J."/>
            <person name="Crous P."/>
            <person name="Grigoriev I."/>
        </authorList>
    </citation>
    <scope>NUCLEOTIDE SEQUENCE</scope>
    <source>
        <strain evidence="2">Tuck. ex Michener</strain>
    </source>
</reference>
<feature type="region of interest" description="Disordered" evidence="1">
    <location>
        <begin position="89"/>
        <end position="110"/>
    </location>
</feature>